<gene>
    <name evidence="1" type="ORF">U9M48_004430</name>
</gene>
<proteinExistence type="predicted"/>
<evidence type="ECO:0000313" key="2">
    <source>
        <dbReference type="Proteomes" id="UP001341281"/>
    </source>
</evidence>
<dbReference type="AlphaFoldDB" id="A0AAQ3PQ20"/>
<evidence type="ECO:0000313" key="1">
    <source>
        <dbReference type="EMBL" id="WVZ53499.1"/>
    </source>
</evidence>
<protein>
    <submittedName>
        <fullName evidence="1">Uncharacterized protein</fullName>
    </submittedName>
</protein>
<dbReference type="EMBL" id="CP144745">
    <property type="protein sequence ID" value="WVZ53499.1"/>
    <property type="molecule type" value="Genomic_DNA"/>
</dbReference>
<keyword evidence="2" id="KW-1185">Reference proteome</keyword>
<organism evidence="1 2">
    <name type="scientific">Paspalum notatum var. saurae</name>
    <dbReference type="NCBI Taxonomy" id="547442"/>
    <lineage>
        <taxon>Eukaryota</taxon>
        <taxon>Viridiplantae</taxon>
        <taxon>Streptophyta</taxon>
        <taxon>Embryophyta</taxon>
        <taxon>Tracheophyta</taxon>
        <taxon>Spermatophyta</taxon>
        <taxon>Magnoliopsida</taxon>
        <taxon>Liliopsida</taxon>
        <taxon>Poales</taxon>
        <taxon>Poaceae</taxon>
        <taxon>PACMAD clade</taxon>
        <taxon>Panicoideae</taxon>
        <taxon>Andropogonodae</taxon>
        <taxon>Paspaleae</taxon>
        <taxon>Paspalinae</taxon>
        <taxon>Paspalum</taxon>
    </lineage>
</organism>
<reference evidence="1 2" key="1">
    <citation type="submission" date="2024-02" db="EMBL/GenBank/DDBJ databases">
        <title>High-quality chromosome-scale genome assembly of Pensacola bahiagrass (Paspalum notatum Flugge var. saurae).</title>
        <authorList>
            <person name="Vega J.M."/>
            <person name="Podio M."/>
            <person name="Orjuela J."/>
            <person name="Siena L.A."/>
            <person name="Pessino S.C."/>
            <person name="Combes M.C."/>
            <person name="Mariac C."/>
            <person name="Albertini E."/>
            <person name="Pupilli F."/>
            <person name="Ortiz J.P.A."/>
            <person name="Leblanc O."/>
        </authorList>
    </citation>
    <scope>NUCLEOTIDE SEQUENCE [LARGE SCALE GENOMIC DNA]</scope>
    <source>
        <strain evidence="1">R1</strain>
        <tissue evidence="1">Leaf</tissue>
    </source>
</reference>
<name>A0AAQ3PQ20_PASNO</name>
<accession>A0AAQ3PQ20</accession>
<sequence length="194" mass="22819">MIDMLKVFISRAKLDGQFERVIPHLDKVELYTELFGCKAENFLINYLGIPIHFRKLRNCDWVKVEERFEKRLSSWKGKHLSIGGRLTLINSVLSSLSMYMMSFFSIPKGVLKKLDYFRSRFFWQGDENRKKYRLAKWSILCQPKDQGGLGILDLNTKNSALLSKWLYKLLTSDGMWQQILRNKYIASKPLAQLE</sequence>
<dbReference type="PANTHER" id="PTHR33116">
    <property type="entry name" value="REVERSE TRANSCRIPTASE ZINC-BINDING DOMAIN-CONTAINING PROTEIN-RELATED-RELATED"/>
    <property type="match status" value="1"/>
</dbReference>
<dbReference type="Proteomes" id="UP001341281">
    <property type="component" value="Chromosome 01"/>
</dbReference>
<dbReference type="PANTHER" id="PTHR33116:SF87">
    <property type="entry name" value="OS01G0158850 PROTEIN"/>
    <property type="match status" value="1"/>
</dbReference>